<dbReference type="InterPro" id="IPR001647">
    <property type="entry name" value="HTH_TetR"/>
</dbReference>
<proteinExistence type="predicted"/>
<dbReference type="SUPFAM" id="SSF48498">
    <property type="entry name" value="Tetracyclin repressor-like, C-terminal domain"/>
    <property type="match status" value="1"/>
</dbReference>
<evidence type="ECO:0000256" key="3">
    <source>
        <dbReference type="ARBA" id="ARBA00023163"/>
    </source>
</evidence>
<keyword evidence="7" id="KW-1185">Reference proteome</keyword>
<keyword evidence="1" id="KW-0805">Transcription regulation</keyword>
<evidence type="ECO:0000313" key="6">
    <source>
        <dbReference type="EMBL" id="GAA2138966.1"/>
    </source>
</evidence>
<dbReference type="InterPro" id="IPR036271">
    <property type="entry name" value="Tet_transcr_reg_TetR-rel_C_sf"/>
</dbReference>
<dbReference type="EMBL" id="BAAANT010000009">
    <property type="protein sequence ID" value="GAA2138966.1"/>
    <property type="molecule type" value="Genomic_DNA"/>
</dbReference>
<evidence type="ECO:0000313" key="7">
    <source>
        <dbReference type="Proteomes" id="UP001422759"/>
    </source>
</evidence>
<evidence type="ECO:0000259" key="5">
    <source>
        <dbReference type="Pfam" id="PF13305"/>
    </source>
</evidence>
<gene>
    <name evidence="6" type="ORF">GCM10009760_20640</name>
</gene>
<dbReference type="InterPro" id="IPR009057">
    <property type="entry name" value="Homeodomain-like_sf"/>
</dbReference>
<evidence type="ECO:0000256" key="1">
    <source>
        <dbReference type="ARBA" id="ARBA00023015"/>
    </source>
</evidence>
<dbReference type="Gene3D" id="1.10.357.10">
    <property type="entry name" value="Tetracycline Repressor, domain 2"/>
    <property type="match status" value="1"/>
</dbReference>
<accession>A0ABN2Z9U7</accession>
<dbReference type="Proteomes" id="UP001422759">
    <property type="component" value="Unassembled WGS sequence"/>
</dbReference>
<feature type="domain" description="HTH tetR-type" evidence="4">
    <location>
        <begin position="12"/>
        <end position="46"/>
    </location>
</feature>
<reference evidence="6 7" key="1">
    <citation type="journal article" date="2019" name="Int. J. Syst. Evol. Microbiol.">
        <title>The Global Catalogue of Microorganisms (GCM) 10K type strain sequencing project: providing services to taxonomists for standard genome sequencing and annotation.</title>
        <authorList>
            <consortium name="The Broad Institute Genomics Platform"/>
            <consortium name="The Broad Institute Genome Sequencing Center for Infectious Disease"/>
            <person name="Wu L."/>
            <person name="Ma J."/>
        </authorList>
    </citation>
    <scope>NUCLEOTIDE SEQUENCE [LARGE SCALE GENOMIC DNA]</scope>
    <source>
        <strain evidence="6 7">JCM 14560</strain>
    </source>
</reference>
<dbReference type="Pfam" id="PF13305">
    <property type="entry name" value="TetR_C_33"/>
    <property type="match status" value="1"/>
</dbReference>
<evidence type="ECO:0000259" key="4">
    <source>
        <dbReference type="Pfam" id="PF00440"/>
    </source>
</evidence>
<keyword evidence="2" id="KW-0238">DNA-binding</keyword>
<dbReference type="Gene3D" id="1.10.10.60">
    <property type="entry name" value="Homeodomain-like"/>
    <property type="match status" value="1"/>
</dbReference>
<name>A0ABN2Z9U7_9ACTN</name>
<feature type="domain" description="HTH-type transcriptional regulator MT1864/Rv1816-like C-terminal" evidence="5">
    <location>
        <begin position="84"/>
        <end position="179"/>
    </location>
</feature>
<dbReference type="SUPFAM" id="SSF46689">
    <property type="entry name" value="Homeodomain-like"/>
    <property type="match status" value="1"/>
</dbReference>
<keyword evidence="3" id="KW-0804">Transcription</keyword>
<evidence type="ECO:0000256" key="2">
    <source>
        <dbReference type="ARBA" id="ARBA00023125"/>
    </source>
</evidence>
<sequence>MPRVGLTPTGVLAHALELIDDKGPEALTLAAVAGRAGVATPSLYKHVTGGLPELRRLVAIRVTEELAEALAEAVLGRSGDEAVEALLTAYVGYADRYPNRYAALPQAPQEDAALRQAAARLVGVIIAVLRGYDLEGTEAIHAARTVRAAAHGYASLATGGAFRLAADLAVTQQRLVRVLTEGLRTWPAA</sequence>
<protein>
    <submittedName>
        <fullName evidence="6">TetR/AcrR family transcriptional regulator</fullName>
    </submittedName>
</protein>
<comment type="caution">
    <text evidence="6">The sequence shown here is derived from an EMBL/GenBank/DDBJ whole genome shotgun (WGS) entry which is preliminary data.</text>
</comment>
<dbReference type="RefSeq" id="WP_344463163.1">
    <property type="nucleotide sequence ID" value="NZ_BAAANT010000009.1"/>
</dbReference>
<dbReference type="InterPro" id="IPR025996">
    <property type="entry name" value="MT1864/Rv1816-like_C"/>
</dbReference>
<organism evidence="6 7">
    <name type="scientific">Kitasatospora kazusensis</name>
    <dbReference type="NCBI Taxonomy" id="407974"/>
    <lineage>
        <taxon>Bacteria</taxon>
        <taxon>Bacillati</taxon>
        <taxon>Actinomycetota</taxon>
        <taxon>Actinomycetes</taxon>
        <taxon>Kitasatosporales</taxon>
        <taxon>Streptomycetaceae</taxon>
        <taxon>Kitasatospora</taxon>
    </lineage>
</organism>
<dbReference type="Pfam" id="PF00440">
    <property type="entry name" value="TetR_N"/>
    <property type="match status" value="1"/>
</dbReference>